<gene>
    <name evidence="8" type="ORF">Pdw03_8556</name>
</gene>
<evidence type="ECO:0000313" key="8">
    <source>
        <dbReference type="EMBL" id="QQK44655.1"/>
    </source>
</evidence>
<dbReference type="InterPro" id="IPR036259">
    <property type="entry name" value="MFS_trans_sf"/>
</dbReference>
<name>A0A7T6XNS5_PENDI</name>
<evidence type="ECO:0000256" key="3">
    <source>
        <dbReference type="ARBA" id="ARBA00022692"/>
    </source>
</evidence>
<organism evidence="8 9">
    <name type="scientific">Penicillium digitatum</name>
    <name type="common">Green mold</name>
    <dbReference type="NCBI Taxonomy" id="36651"/>
    <lineage>
        <taxon>Eukaryota</taxon>
        <taxon>Fungi</taxon>
        <taxon>Dikarya</taxon>
        <taxon>Ascomycota</taxon>
        <taxon>Pezizomycotina</taxon>
        <taxon>Eurotiomycetes</taxon>
        <taxon>Eurotiomycetidae</taxon>
        <taxon>Eurotiales</taxon>
        <taxon>Aspergillaceae</taxon>
        <taxon>Penicillium</taxon>
    </lineage>
</organism>
<feature type="transmembrane region" description="Helical" evidence="7">
    <location>
        <begin position="281"/>
        <end position="306"/>
    </location>
</feature>
<feature type="transmembrane region" description="Helical" evidence="7">
    <location>
        <begin position="95"/>
        <end position="115"/>
    </location>
</feature>
<feature type="transmembrane region" description="Helical" evidence="7">
    <location>
        <begin position="252"/>
        <end position="269"/>
    </location>
</feature>
<dbReference type="AlphaFoldDB" id="A0A7T6XNS5"/>
<dbReference type="Gene3D" id="1.20.1250.20">
    <property type="entry name" value="MFS general substrate transporter like domains"/>
    <property type="match status" value="1"/>
</dbReference>
<feature type="region of interest" description="Disordered" evidence="6">
    <location>
        <begin position="1"/>
        <end position="40"/>
    </location>
</feature>
<keyword evidence="4 7" id="KW-1133">Transmembrane helix</keyword>
<sequence>MSSEKDATVSDSSRASPSEKTEADVRATSSGSESPHDSRVIDVRDTDDTTCFYNTNKDKVRPLTPEAEGRLVRKNFCTMGTFKDVHMSKNEYNDLFVLFYAGYLVALWPGAWISQRVGHKHFTTGSLFLWALLLGVHPAVKTGKQMMAVRFLLGMTESQIVPSTAILHQAFFPPKKSPWVQLSSRLSTRLGTGYTCAISYIPCFVGGIIELASPWSNKVALVVGSQISTFKPSYLLGLSWAGTTTTGHTKKLCLMTSCIVAASVANMISPEFWRSKYIPRYVLPWALMTAFWLISPAMCIVIRFYLKRENKRREKLLAETDTNSDQDGVIHFGGQLVHIGDRDYDKTDRENLKFLYPL</sequence>
<evidence type="ECO:0000256" key="4">
    <source>
        <dbReference type="ARBA" id="ARBA00022989"/>
    </source>
</evidence>
<evidence type="ECO:0000256" key="5">
    <source>
        <dbReference type="ARBA" id="ARBA00023136"/>
    </source>
</evidence>
<accession>A0A7T6XNS5</accession>
<dbReference type="PANTHER" id="PTHR43791">
    <property type="entry name" value="PERMEASE-RELATED"/>
    <property type="match status" value="1"/>
</dbReference>
<evidence type="ECO:0000256" key="6">
    <source>
        <dbReference type="SAM" id="MobiDB-lite"/>
    </source>
</evidence>
<dbReference type="RefSeq" id="XP_014533695.2">
    <property type="nucleotide sequence ID" value="XM_014678209.2"/>
</dbReference>
<evidence type="ECO:0000256" key="1">
    <source>
        <dbReference type="ARBA" id="ARBA00004141"/>
    </source>
</evidence>
<dbReference type="PANTHER" id="PTHR43791:SF103">
    <property type="entry name" value="MAJOR FACILITATOR SUPERFAMILY (MFS) PROFILE DOMAIN-CONTAINING PROTEIN-RELATED"/>
    <property type="match status" value="1"/>
</dbReference>
<reference evidence="8 9" key="1">
    <citation type="submission" date="2020-08" db="EMBL/GenBank/DDBJ databases">
        <title>The completed genome sequence of the pathogenic ascomycete fungus Penicillium digitatum.</title>
        <authorList>
            <person name="Wang M."/>
        </authorList>
    </citation>
    <scope>NUCLEOTIDE SEQUENCE [LARGE SCALE GENOMIC DNA]</scope>
    <source>
        <strain evidence="8 9">PdW03</strain>
    </source>
</reference>
<dbReference type="GeneID" id="26234785"/>
<feature type="transmembrane region" description="Helical" evidence="7">
    <location>
        <begin position="121"/>
        <end position="140"/>
    </location>
</feature>
<keyword evidence="2" id="KW-0813">Transport</keyword>
<dbReference type="GO" id="GO:0016020">
    <property type="term" value="C:membrane"/>
    <property type="evidence" value="ECO:0007669"/>
    <property type="project" value="UniProtKB-SubCell"/>
</dbReference>
<evidence type="ECO:0000256" key="7">
    <source>
        <dbReference type="SAM" id="Phobius"/>
    </source>
</evidence>
<dbReference type="Pfam" id="PF07690">
    <property type="entry name" value="MFS_1"/>
    <property type="match status" value="1"/>
</dbReference>
<dbReference type="VEuPathDB" id="FungiDB:PDIP_64680"/>
<dbReference type="VEuPathDB" id="FungiDB:PDIP_64690"/>
<dbReference type="EMBL" id="CP060776">
    <property type="protein sequence ID" value="QQK44655.1"/>
    <property type="molecule type" value="Genomic_DNA"/>
</dbReference>
<dbReference type="KEGG" id="pdp:PDIP_64690"/>
<proteinExistence type="predicted"/>
<keyword evidence="5 7" id="KW-0472">Membrane</keyword>
<dbReference type="Proteomes" id="UP000595662">
    <property type="component" value="Chromosome 3"/>
</dbReference>
<evidence type="ECO:0000256" key="2">
    <source>
        <dbReference type="ARBA" id="ARBA00022448"/>
    </source>
</evidence>
<keyword evidence="3 7" id="KW-0812">Transmembrane</keyword>
<protein>
    <submittedName>
        <fullName evidence="8">Major facilitator superfamily domain, general substrate transporter</fullName>
    </submittedName>
</protein>
<dbReference type="GO" id="GO:0022857">
    <property type="term" value="F:transmembrane transporter activity"/>
    <property type="evidence" value="ECO:0007669"/>
    <property type="project" value="InterPro"/>
</dbReference>
<evidence type="ECO:0000313" key="9">
    <source>
        <dbReference type="Proteomes" id="UP000595662"/>
    </source>
</evidence>
<dbReference type="SUPFAM" id="SSF103473">
    <property type="entry name" value="MFS general substrate transporter"/>
    <property type="match status" value="1"/>
</dbReference>
<comment type="subcellular location">
    <subcellularLocation>
        <location evidence="1">Membrane</location>
        <topology evidence="1">Multi-pass membrane protein</topology>
    </subcellularLocation>
</comment>
<dbReference type="InterPro" id="IPR011701">
    <property type="entry name" value="MFS"/>
</dbReference>